<dbReference type="AlphaFoldDB" id="A0A815BS00"/>
<evidence type="ECO:0000313" key="4">
    <source>
        <dbReference type="EMBL" id="CAF2145021.1"/>
    </source>
</evidence>
<evidence type="ECO:0000313" key="2">
    <source>
        <dbReference type="EMBL" id="CAF1276712.1"/>
    </source>
</evidence>
<dbReference type="Proteomes" id="UP000663855">
    <property type="component" value="Unassembled WGS sequence"/>
</dbReference>
<feature type="region of interest" description="Disordered" evidence="1">
    <location>
        <begin position="70"/>
        <end position="150"/>
    </location>
</feature>
<evidence type="ECO:0000313" key="5">
    <source>
        <dbReference type="EMBL" id="CAF3911254.1"/>
    </source>
</evidence>
<gene>
    <name evidence="5" type="ORF">BYL167_LOCUS8991</name>
    <name evidence="3" type="ORF">CJN711_LOCUS34926</name>
    <name evidence="6" type="ORF">GIL414_LOCUS10484</name>
    <name evidence="2" type="ORF">KQP761_LOCUS3570</name>
    <name evidence="4" type="ORF">MBJ925_LOCUS30139</name>
    <name evidence="7" type="ORF">SMN809_LOCUS48422</name>
</gene>
<reference evidence="2" key="1">
    <citation type="submission" date="2021-02" db="EMBL/GenBank/DDBJ databases">
        <authorList>
            <person name="Nowell W R."/>
        </authorList>
    </citation>
    <scope>NUCLEOTIDE SEQUENCE</scope>
</reference>
<dbReference type="EMBL" id="CAJNRE010016296">
    <property type="protein sequence ID" value="CAF2145021.1"/>
    <property type="molecule type" value="Genomic_DNA"/>
</dbReference>
<dbReference type="Proteomes" id="UP000681720">
    <property type="component" value="Unassembled WGS sequence"/>
</dbReference>
<dbReference type="EMBL" id="CAJOBJ010003767">
    <property type="protein sequence ID" value="CAF3977307.1"/>
    <property type="molecule type" value="Genomic_DNA"/>
</dbReference>
<dbReference type="Proteomes" id="UP000663834">
    <property type="component" value="Unassembled WGS sequence"/>
</dbReference>
<organism evidence="2 8">
    <name type="scientific">Rotaria magnacalcarata</name>
    <dbReference type="NCBI Taxonomy" id="392030"/>
    <lineage>
        <taxon>Eukaryota</taxon>
        <taxon>Metazoa</taxon>
        <taxon>Spiralia</taxon>
        <taxon>Gnathifera</taxon>
        <taxon>Rotifera</taxon>
        <taxon>Eurotatoria</taxon>
        <taxon>Bdelloidea</taxon>
        <taxon>Philodinida</taxon>
        <taxon>Philodinidae</taxon>
        <taxon>Rotaria</taxon>
    </lineage>
</organism>
<dbReference type="EMBL" id="CAJNOW010000439">
    <property type="protein sequence ID" value="CAF1276712.1"/>
    <property type="molecule type" value="Genomic_DNA"/>
</dbReference>
<dbReference type="EMBL" id="CAJOBH010002533">
    <property type="protein sequence ID" value="CAF3911254.1"/>
    <property type="molecule type" value="Genomic_DNA"/>
</dbReference>
<dbReference type="EMBL" id="CAJNOV010017015">
    <property type="protein sequence ID" value="CAF1599001.1"/>
    <property type="molecule type" value="Genomic_DNA"/>
</dbReference>
<proteinExistence type="predicted"/>
<dbReference type="Proteomes" id="UP000663824">
    <property type="component" value="Unassembled WGS sequence"/>
</dbReference>
<feature type="compositionally biased region" description="Basic residues" evidence="1">
    <location>
        <begin position="130"/>
        <end position="144"/>
    </location>
</feature>
<dbReference type="OrthoDB" id="10060781at2759"/>
<evidence type="ECO:0000313" key="7">
    <source>
        <dbReference type="EMBL" id="CAF4829631.1"/>
    </source>
</evidence>
<evidence type="ECO:0000313" key="6">
    <source>
        <dbReference type="EMBL" id="CAF3977307.1"/>
    </source>
</evidence>
<dbReference type="Proteomes" id="UP000676336">
    <property type="component" value="Unassembled WGS sequence"/>
</dbReference>
<protein>
    <submittedName>
        <fullName evidence="2">Uncharacterized protein</fullName>
    </submittedName>
</protein>
<comment type="caution">
    <text evidence="2">The sequence shown here is derived from an EMBL/GenBank/DDBJ whole genome shotgun (WGS) entry which is preliminary data.</text>
</comment>
<dbReference type="Proteomes" id="UP000681967">
    <property type="component" value="Unassembled WGS sequence"/>
</dbReference>
<sequence length="165" mass="18719">MSDEAASSSNDEPINSKISSSIVKHIYFDEEQDDNENLKTQKIIERSAPSTIRIDSSDLISRCKDFIPLLSDTNQNSTNKDQLNENFALEQDDEIKSPNITDDSLSEKSSKESGEASSTTDSEKQNEVVKKKRKKKKKKKKKKVKLNDDSNLDINVNTQDLIFFK</sequence>
<dbReference type="EMBL" id="CAJOBI010155475">
    <property type="protein sequence ID" value="CAF4829631.1"/>
    <property type="molecule type" value="Genomic_DNA"/>
</dbReference>
<accession>A0A815BS00</accession>
<evidence type="ECO:0000313" key="8">
    <source>
        <dbReference type="Proteomes" id="UP000663834"/>
    </source>
</evidence>
<name>A0A815BS00_9BILA</name>
<feature type="compositionally biased region" description="Basic and acidic residues" evidence="1">
    <location>
        <begin position="105"/>
        <end position="114"/>
    </location>
</feature>
<evidence type="ECO:0000313" key="3">
    <source>
        <dbReference type="EMBL" id="CAF1599001.1"/>
    </source>
</evidence>
<feature type="region of interest" description="Disordered" evidence="1">
    <location>
        <begin position="1"/>
        <end position="20"/>
    </location>
</feature>
<feature type="compositionally biased region" description="Polar residues" evidence="1">
    <location>
        <begin position="71"/>
        <end position="85"/>
    </location>
</feature>
<evidence type="ECO:0000256" key="1">
    <source>
        <dbReference type="SAM" id="MobiDB-lite"/>
    </source>
</evidence>